<evidence type="ECO:0000313" key="2">
    <source>
        <dbReference type="Proteomes" id="UP000275408"/>
    </source>
</evidence>
<proteinExistence type="predicted"/>
<accession>A0A3M6UDG3</accession>
<organism evidence="1 2">
    <name type="scientific">Pocillopora damicornis</name>
    <name type="common">Cauliflower coral</name>
    <name type="synonym">Millepora damicornis</name>
    <dbReference type="NCBI Taxonomy" id="46731"/>
    <lineage>
        <taxon>Eukaryota</taxon>
        <taxon>Metazoa</taxon>
        <taxon>Cnidaria</taxon>
        <taxon>Anthozoa</taxon>
        <taxon>Hexacorallia</taxon>
        <taxon>Scleractinia</taxon>
        <taxon>Astrocoeniina</taxon>
        <taxon>Pocilloporidae</taxon>
        <taxon>Pocillopora</taxon>
    </lineage>
</organism>
<dbReference type="Proteomes" id="UP000275408">
    <property type="component" value="Unassembled WGS sequence"/>
</dbReference>
<gene>
    <name evidence="1" type="ORF">pdam_00010316</name>
</gene>
<keyword evidence="2" id="KW-1185">Reference proteome</keyword>
<evidence type="ECO:0000313" key="1">
    <source>
        <dbReference type="EMBL" id="RMX51544.1"/>
    </source>
</evidence>
<protein>
    <submittedName>
        <fullName evidence="1">Uncharacterized protein</fullName>
    </submittedName>
</protein>
<dbReference type="AlphaFoldDB" id="A0A3M6UDG3"/>
<comment type="caution">
    <text evidence="1">The sequence shown here is derived from an EMBL/GenBank/DDBJ whole genome shotgun (WGS) entry which is preliminary data.</text>
</comment>
<sequence>MFNLDNGVFIEFIVKTESRDHSKRQLSSGNNSLFQPQVKSNVKPTVRPVIQSCSRYLLISHGQCLEHSVQWNNKGMSPLDNKAMPPLDNLFNPFQAQLEFIKKPRWNTTCGALSLFYGFVPTTKE</sequence>
<name>A0A3M6UDG3_POCDA</name>
<reference evidence="1 2" key="1">
    <citation type="journal article" date="2018" name="Sci. Rep.">
        <title>Comparative analysis of the Pocillopora damicornis genome highlights role of immune system in coral evolution.</title>
        <authorList>
            <person name="Cunning R."/>
            <person name="Bay R.A."/>
            <person name="Gillette P."/>
            <person name="Baker A.C."/>
            <person name="Traylor-Knowles N."/>
        </authorList>
    </citation>
    <scope>NUCLEOTIDE SEQUENCE [LARGE SCALE GENOMIC DNA]</scope>
    <source>
        <strain evidence="1">RSMAS</strain>
        <tissue evidence="1">Whole animal</tissue>
    </source>
</reference>
<dbReference type="EMBL" id="RCHS01001758">
    <property type="protein sequence ID" value="RMX51544.1"/>
    <property type="molecule type" value="Genomic_DNA"/>
</dbReference>